<evidence type="ECO:0000259" key="8">
    <source>
        <dbReference type="PROSITE" id="PS52002"/>
    </source>
</evidence>
<keyword evidence="7" id="KW-0175">Coiled coil</keyword>
<comment type="subunit">
    <text evidence="6">LSm subunits form a heteromer with a donut shape.</text>
</comment>
<evidence type="ECO:0000256" key="7">
    <source>
        <dbReference type="SAM" id="Coils"/>
    </source>
</evidence>
<feature type="coiled-coil region" evidence="7">
    <location>
        <begin position="93"/>
        <end position="120"/>
    </location>
</feature>
<dbReference type="PANTHER" id="PTHR15588">
    <property type="entry name" value="LSM1"/>
    <property type="match status" value="1"/>
</dbReference>
<sequence>MATATISLVDDVDKQVLVVLRDGRKLIGMMRSFDQFANIVLENTIERIFVGQQYCEKSLGSYVIRGENVVLLGEIDTDIDDEIKQKKLQRLPEKELLKLHQVEKKKLEEQEKRKRKIQLERGIIYDNDDM</sequence>
<comment type="function">
    <text evidence="6">Probably involved with other LSm subunits in the general process of degradation of mRNAs.</text>
</comment>
<dbReference type="CDD" id="cd01728">
    <property type="entry name" value="LSm1"/>
    <property type="match status" value="1"/>
</dbReference>
<keyword evidence="2 6" id="KW-0963">Cytoplasm</keyword>
<keyword evidence="3 6" id="KW-0507">mRNA processing</keyword>
<evidence type="ECO:0000256" key="4">
    <source>
        <dbReference type="ARBA" id="ARBA00022884"/>
    </source>
</evidence>
<reference evidence="9" key="1">
    <citation type="journal article" date="2020" name="J. Eukaryot. Microbiol.">
        <title>De novo Sequencing, Assembly and Annotation of the Transcriptome for the Free-Living Testate Amoeba Arcella intermedia.</title>
        <authorList>
            <person name="Ribeiro G.M."/>
            <person name="Porfirio-Sousa A.L."/>
            <person name="Maurer-Alcala X.X."/>
            <person name="Katz L.A."/>
            <person name="Lahr D.J.G."/>
        </authorList>
    </citation>
    <scope>NUCLEOTIDE SEQUENCE</scope>
</reference>
<keyword evidence="4 6" id="KW-0694">RNA-binding</keyword>
<dbReference type="PANTHER" id="PTHR15588:SF8">
    <property type="entry name" value="U6 SNRNA-ASSOCIATED SM-LIKE PROTEIN LSM1"/>
    <property type="match status" value="1"/>
</dbReference>
<keyword evidence="5 6" id="KW-0687">Ribonucleoprotein</keyword>
<dbReference type="InterPro" id="IPR044642">
    <property type="entry name" value="PTHR15588"/>
</dbReference>
<dbReference type="GO" id="GO:0003729">
    <property type="term" value="F:mRNA binding"/>
    <property type="evidence" value="ECO:0007669"/>
    <property type="project" value="TreeGrafter"/>
</dbReference>
<evidence type="ECO:0000256" key="3">
    <source>
        <dbReference type="ARBA" id="ARBA00022664"/>
    </source>
</evidence>
<dbReference type="SUPFAM" id="SSF50182">
    <property type="entry name" value="Sm-like ribonucleoproteins"/>
    <property type="match status" value="1"/>
</dbReference>
<dbReference type="EMBL" id="GIBP01010373">
    <property type="protein sequence ID" value="NDV39342.1"/>
    <property type="molecule type" value="Transcribed_RNA"/>
</dbReference>
<dbReference type="AlphaFoldDB" id="A0A6B2LQE1"/>
<evidence type="ECO:0000313" key="9">
    <source>
        <dbReference type="EMBL" id="NDV39342.1"/>
    </source>
</evidence>
<dbReference type="FunFam" id="2.30.30.100:FF:000045">
    <property type="entry name" value="U6 snRNA-associated Sm-like protein LSm1"/>
    <property type="match status" value="1"/>
</dbReference>
<comment type="similarity">
    <text evidence="1 6">Belongs to the snRNP Sm proteins family.</text>
</comment>
<feature type="domain" description="Sm" evidence="8">
    <location>
        <begin position="3"/>
        <end position="78"/>
    </location>
</feature>
<organism evidence="9">
    <name type="scientific">Arcella intermedia</name>
    <dbReference type="NCBI Taxonomy" id="1963864"/>
    <lineage>
        <taxon>Eukaryota</taxon>
        <taxon>Amoebozoa</taxon>
        <taxon>Tubulinea</taxon>
        <taxon>Elardia</taxon>
        <taxon>Arcellinida</taxon>
        <taxon>Sphaerothecina</taxon>
        <taxon>Arcellidae</taxon>
        <taxon>Arcella</taxon>
    </lineage>
</organism>
<evidence type="ECO:0000256" key="6">
    <source>
        <dbReference type="RuleBase" id="RU365047"/>
    </source>
</evidence>
<dbReference type="InterPro" id="IPR034104">
    <property type="entry name" value="Lsm1"/>
</dbReference>
<evidence type="ECO:0000256" key="2">
    <source>
        <dbReference type="ARBA" id="ARBA00022490"/>
    </source>
</evidence>
<dbReference type="GO" id="GO:0006397">
    <property type="term" value="P:mRNA processing"/>
    <property type="evidence" value="ECO:0007669"/>
    <property type="project" value="UniProtKB-UniRule"/>
</dbReference>
<dbReference type="GO" id="GO:1990726">
    <property type="term" value="C:Lsm1-7-Pat1 complex"/>
    <property type="evidence" value="ECO:0007669"/>
    <property type="project" value="TreeGrafter"/>
</dbReference>
<dbReference type="GO" id="GO:0000290">
    <property type="term" value="P:deadenylation-dependent decapping of nuclear-transcribed mRNA"/>
    <property type="evidence" value="ECO:0007669"/>
    <property type="project" value="TreeGrafter"/>
</dbReference>
<evidence type="ECO:0000256" key="5">
    <source>
        <dbReference type="ARBA" id="ARBA00023274"/>
    </source>
</evidence>
<dbReference type="PROSITE" id="PS52002">
    <property type="entry name" value="SM"/>
    <property type="match status" value="1"/>
</dbReference>
<protein>
    <recommendedName>
        <fullName evidence="6">U6 snRNA-associated Sm-like protein LSm1</fullName>
    </recommendedName>
</protein>
<dbReference type="InterPro" id="IPR010920">
    <property type="entry name" value="LSM_dom_sf"/>
</dbReference>
<dbReference type="Pfam" id="PF01423">
    <property type="entry name" value="LSM"/>
    <property type="match status" value="1"/>
</dbReference>
<gene>
    <name evidence="6" type="primary">LSM1</name>
</gene>
<accession>A0A6B2LQE1</accession>
<name>A0A6B2LQE1_9EUKA</name>
<dbReference type="SMART" id="SM00651">
    <property type="entry name" value="Sm"/>
    <property type="match status" value="1"/>
</dbReference>
<comment type="subcellular location">
    <subcellularLocation>
        <location evidence="6">Cytoplasm</location>
    </subcellularLocation>
    <subcellularLocation>
        <location evidence="6">Cytoplasm</location>
        <location evidence="6">P-body</location>
    </subcellularLocation>
</comment>
<dbReference type="InterPro" id="IPR047575">
    <property type="entry name" value="Sm"/>
</dbReference>
<dbReference type="InterPro" id="IPR001163">
    <property type="entry name" value="Sm_dom_euk/arc"/>
</dbReference>
<dbReference type="GO" id="GO:0000932">
    <property type="term" value="C:P-body"/>
    <property type="evidence" value="ECO:0007669"/>
    <property type="project" value="UniProtKB-SubCell"/>
</dbReference>
<evidence type="ECO:0000256" key="1">
    <source>
        <dbReference type="ARBA" id="ARBA00006850"/>
    </source>
</evidence>
<dbReference type="Gene3D" id="2.30.30.100">
    <property type="match status" value="1"/>
</dbReference>
<dbReference type="GO" id="GO:1990904">
    <property type="term" value="C:ribonucleoprotein complex"/>
    <property type="evidence" value="ECO:0007669"/>
    <property type="project" value="UniProtKB-KW"/>
</dbReference>
<proteinExistence type="inferred from homology"/>